<feature type="signal peptide" evidence="1">
    <location>
        <begin position="1"/>
        <end position="30"/>
    </location>
</feature>
<evidence type="ECO:0000256" key="1">
    <source>
        <dbReference type="SAM" id="SignalP"/>
    </source>
</evidence>
<name>A0A098LJE5_9BACT</name>
<accession>A0A098LJE5</accession>
<comment type="caution">
    <text evidence="2">The sequence shown here is derived from an EMBL/GenBank/DDBJ whole genome shotgun (WGS) entry which is preliminary data.</text>
</comment>
<dbReference type="PROSITE" id="PS51257">
    <property type="entry name" value="PROKAR_LIPOPROTEIN"/>
    <property type="match status" value="1"/>
</dbReference>
<dbReference type="EMBL" id="BBLT01000011">
    <property type="protein sequence ID" value="GAL87080.1"/>
    <property type="molecule type" value="Genomic_DNA"/>
</dbReference>
<dbReference type="AlphaFoldDB" id="A0A098LJE5"/>
<protein>
    <recommendedName>
        <fullName evidence="4">Lipoprotein</fullName>
    </recommendedName>
</protein>
<keyword evidence="3" id="KW-1185">Reference proteome</keyword>
<proteinExistence type="predicted"/>
<gene>
    <name evidence="2" type="ORF">MYP_4310</name>
</gene>
<dbReference type="Proteomes" id="UP000030185">
    <property type="component" value="Unassembled WGS sequence"/>
</dbReference>
<organism evidence="2 3">
    <name type="scientific">Sporocytophaga myxococcoides</name>
    <dbReference type="NCBI Taxonomy" id="153721"/>
    <lineage>
        <taxon>Bacteria</taxon>
        <taxon>Pseudomonadati</taxon>
        <taxon>Bacteroidota</taxon>
        <taxon>Cytophagia</taxon>
        <taxon>Cytophagales</taxon>
        <taxon>Cytophagaceae</taxon>
        <taxon>Sporocytophaga</taxon>
    </lineage>
</organism>
<reference evidence="2 3" key="1">
    <citation type="submission" date="2014-09" db="EMBL/GenBank/DDBJ databases">
        <title>Sporocytophaga myxococcoides PG-01 genome sequencing.</title>
        <authorList>
            <person name="Liu L."/>
            <person name="Gao P.J."/>
            <person name="Chen G.J."/>
            <person name="Wang L.S."/>
        </authorList>
    </citation>
    <scope>NUCLEOTIDE SEQUENCE [LARGE SCALE GENOMIC DNA]</scope>
    <source>
        <strain evidence="2 3">PG-01</strain>
    </source>
</reference>
<keyword evidence="1" id="KW-0732">Signal</keyword>
<evidence type="ECO:0008006" key="4">
    <source>
        <dbReference type="Google" id="ProtNLM"/>
    </source>
</evidence>
<feature type="chain" id="PRO_5001944702" description="Lipoprotein" evidence="1">
    <location>
        <begin position="31"/>
        <end position="192"/>
    </location>
</feature>
<evidence type="ECO:0000313" key="2">
    <source>
        <dbReference type="EMBL" id="GAL87080.1"/>
    </source>
</evidence>
<sequence>MRYAFIYFKMNIKSIYFLLLIILGMASCNAQESKLKFPAFDDNGCSITIPIDKGYGEFIKENDGFLDIDKSEFKDSTYMLYLPQSKLPSLMITVEGLNIKKTHTPLDFSKAIIKQYQNSIHKVDDIKYKDFQVDEVGVVNKVSYKFVSNEMYAVYYSFFHNGKALTLGYTFMDSKTAKDPDEDIKRLVLYCP</sequence>
<evidence type="ECO:0000313" key="3">
    <source>
        <dbReference type="Proteomes" id="UP000030185"/>
    </source>
</evidence>